<evidence type="ECO:0000256" key="6">
    <source>
        <dbReference type="SAM" id="MobiDB-lite"/>
    </source>
</evidence>
<feature type="compositionally biased region" description="Basic and acidic residues" evidence="6">
    <location>
        <begin position="549"/>
        <end position="559"/>
    </location>
</feature>
<keyword evidence="8" id="KW-1185">Reference proteome</keyword>
<dbReference type="GeneID" id="113725380"/>
<dbReference type="SUPFAM" id="SSF52540">
    <property type="entry name" value="P-loop containing nucleoside triphosphate hydrolases"/>
    <property type="match status" value="1"/>
</dbReference>
<dbReference type="InterPro" id="IPR058680">
    <property type="entry name" value="NBD_SMAX1-like"/>
</dbReference>
<evidence type="ECO:0000256" key="2">
    <source>
        <dbReference type="ARBA" id="ARBA00022737"/>
    </source>
</evidence>
<evidence type="ECO:0000256" key="5">
    <source>
        <dbReference type="PROSITE-ProRule" id="PRU01251"/>
    </source>
</evidence>
<dbReference type="Pfam" id="PF26587">
    <property type="entry name" value="AAA_lid_SMAX1"/>
    <property type="match status" value="1"/>
</dbReference>
<dbReference type="InterPro" id="IPR051650">
    <property type="entry name" value="SL_signaling_regulator"/>
</dbReference>
<dbReference type="InterPro" id="IPR004176">
    <property type="entry name" value="Clp_R_N"/>
</dbReference>
<dbReference type="Pfam" id="PF02861">
    <property type="entry name" value="Clp_N"/>
    <property type="match status" value="1"/>
</dbReference>
<sequence length="1124" mass="123363">MPTPVDTARQCFTEEAEQALDEAVAVARRRGHAQTTSLHLVSSLLSRPSSALREACSRTRNNAYSTRVQFKALELCLGVSLDRLPSTPNPVQEPPISNSLMAAIKRSQANQRRQPENFHLYHPHQQQNQLSSSPSSITVVKVELRNLILSILDDPVVSRVFGESGFRSCEIKLAILRPLHRQMFRYPKYKGPPVFLCNLGGGGGGGDDELGSRAFSFPFVGFSGVLDGEEDCVRRIAEVMVPRDNIKGRRNPLLVGACAYDALRTFFETLQRRRGSGILPLELFGVGVVCLENEILRFVSGTCEESFLKLRFREVDKMVENCVGAGVVVNFGDLRAMAKEDAPVDVLRLVISELTRLVEIHGDKVWLIGAAARYETYSKLLNMFPCVDKDLGLQLLPITTLRLSTAESYPRSSLMESFVPFGGLFSSPSEMNVSLRSLDHGASCCHLCNEKCDEEVNVLSNGGVTTSVAEHCPSNKPSWLRMTDFTTHSGLDVVKAKDDRVLSSTKIAGPHRNSDSMFQPLQCSQPSPKASSCQLGTQFTSVFGYQIPEDGKTTAKDDPSSPASTSSTQSDSKNIASFMSTDVQHFSTTKLSSPTNVNFLSKYSASESASKVIEDNGHSPPFSSTSCTAQDGLASPASVTSLTVDLNLGISSSSASTELEKPTNSGCVDIVQNCSSSLSANRESRNIWSNNTRSSSCSHPDTTGQLDGVDHQDLYRALAKRIGRQEEAVKIISHTIACCKATTERHHRENCGDIWLNFVGPDRLAQKELAIALSEILHGSREHLIHVDLSFPDEMIHANATIDLQVWSDLTVVYRGKNVVDYIAGKLFKKPFSVLLLENVDKADLLVQSSLSKALKTGRFSDSHGREFGIGNAIFLTTSESADGDKTIYAGKAGYFEEDMSKMKGLPIQMLIGFDLGDYETSHNTDMLDRTSKGSSNRIFMNKRKLIGNTDIVERQGSLEMAKRAHRASNTQHLDLNVPAEEGEICDGSIGISGSDSIPESSTTWLEDFLGQVDAVVDFKAFDFDAVAQKILEDISECFQKVVHSECSLEIDSRVMMQMVAAACLGDKRKVEDWVQRVLGQGFEEAQEKYSLTARSTVKLVLREGVFPEERTPAEFLPSTIILN</sequence>
<dbReference type="Gene3D" id="1.10.1780.10">
    <property type="entry name" value="Clp, N-terminal domain"/>
    <property type="match status" value="1"/>
</dbReference>
<feature type="region of interest" description="Disordered" evidence="6">
    <location>
        <begin position="548"/>
        <end position="572"/>
    </location>
</feature>
<dbReference type="Pfam" id="PF23569">
    <property type="entry name" value="NBD_SMAX1"/>
    <property type="match status" value="1"/>
</dbReference>
<dbReference type="PANTHER" id="PTHR43572:SF77">
    <property type="entry name" value="PROTEIN DWARF 53-LIKE-LIKE"/>
    <property type="match status" value="1"/>
</dbReference>
<feature type="domain" description="Clp R" evidence="7">
    <location>
        <begin position="8"/>
        <end position="182"/>
    </location>
</feature>
<feature type="region of interest" description="Disordered" evidence="6">
    <location>
        <begin position="506"/>
        <end position="525"/>
    </location>
</feature>
<dbReference type="RefSeq" id="XP_071929917.1">
    <property type="nucleotide sequence ID" value="XM_072073816.1"/>
</dbReference>
<gene>
    <name evidence="9" type="primary">LOC113725380</name>
</gene>
<evidence type="ECO:0000256" key="3">
    <source>
        <dbReference type="ARBA" id="ARBA00023015"/>
    </source>
</evidence>
<dbReference type="InterPro" id="IPR027417">
    <property type="entry name" value="P-loop_NTPase"/>
</dbReference>
<dbReference type="PANTHER" id="PTHR43572">
    <property type="entry name" value="CHAPERONE PROTEIN CLPD, CHLOROPLASTIC"/>
    <property type="match status" value="1"/>
</dbReference>
<evidence type="ECO:0000259" key="7">
    <source>
        <dbReference type="PROSITE" id="PS51903"/>
    </source>
</evidence>
<proteinExistence type="inferred from homology"/>
<keyword evidence="3" id="KW-0805">Transcription regulation</keyword>
<evidence type="ECO:0000313" key="8">
    <source>
        <dbReference type="Proteomes" id="UP001652660"/>
    </source>
</evidence>
<keyword evidence="4" id="KW-0804">Transcription</keyword>
<dbReference type="Proteomes" id="UP001652660">
    <property type="component" value="Chromosome 2c"/>
</dbReference>
<organism evidence="8 9">
    <name type="scientific">Coffea arabica</name>
    <name type="common">Arabian coffee</name>
    <dbReference type="NCBI Taxonomy" id="13443"/>
    <lineage>
        <taxon>Eukaryota</taxon>
        <taxon>Viridiplantae</taxon>
        <taxon>Streptophyta</taxon>
        <taxon>Embryophyta</taxon>
        <taxon>Tracheophyta</taxon>
        <taxon>Spermatophyta</taxon>
        <taxon>Magnoliopsida</taxon>
        <taxon>eudicotyledons</taxon>
        <taxon>Gunneridae</taxon>
        <taxon>Pentapetalae</taxon>
        <taxon>asterids</taxon>
        <taxon>lamiids</taxon>
        <taxon>Gentianales</taxon>
        <taxon>Rubiaceae</taxon>
        <taxon>Ixoroideae</taxon>
        <taxon>Gardenieae complex</taxon>
        <taxon>Bertiereae - Coffeeae clade</taxon>
        <taxon>Coffeeae</taxon>
        <taxon>Coffea</taxon>
    </lineage>
</organism>
<dbReference type="SUPFAM" id="SSF81923">
    <property type="entry name" value="Double Clp-N motif"/>
    <property type="match status" value="1"/>
</dbReference>
<evidence type="ECO:0000313" key="9">
    <source>
        <dbReference type="RefSeq" id="XP_071929917.1"/>
    </source>
</evidence>
<dbReference type="PROSITE" id="PS51903">
    <property type="entry name" value="CLP_R"/>
    <property type="match status" value="1"/>
</dbReference>
<dbReference type="InterPro" id="IPR058954">
    <property type="entry name" value="AAA_lid_SMAX1"/>
</dbReference>
<accession>A0ABM4WDP2</accession>
<feature type="compositionally biased region" description="Low complexity" evidence="6">
    <location>
        <begin position="560"/>
        <end position="572"/>
    </location>
</feature>
<dbReference type="InterPro" id="IPR036628">
    <property type="entry name" value="Clp_N_dom_sf"/>
</dbReference>
<name>A0ABM4WDP2_COFAR</name>
<dbReference type="Gene3D" id="3.40.50.300">
    <property type="entry name" value="P-loop containing nucleotide triphosphate hydrolases"/>
    <property type="match status" value="1"/>
</dbReference>
<comment type="similarity">
    <text evidence="1">Belongs to the ClpA/ClpB family.</text>
</comment>
<evidence type="ECO:0000256" key="1">
    <source>
        <dbReference type="ARBA" id="ARBA00008675"/>
    </source>
</evidence>
<evidence type="ECO:0000256" key="4">
    <source>
        <dbReference type="ARBA" id="ARBA00023163"/>
    </source>
</evidence>
<dbReference type="InterPro" id="IPR003959">
    <property type="entry name" value="ATPase_AAA_core"/>
</dbReference>
<keyword evidence="2 5" id="KW-0677">Repeat</keyword>
<protein>
    <submittedName>
        <fullName evidence="9">Protein SMAX1-LIKE 8-like</fullName>
    </submittedName>
</protein>
<feature type="compositionally biased region" description="Polar residues" evidence="6">
    <location>
        <begin position="515"/>
        <end position="525"/>
    </location>
</feature>
<reference evidence="9" key="1">
    <citation type="submission" date="2025-08" db="UniProtKB">
        <authorList>
            <consortium name="RefSeq"/>
        </authorList>
    </citation>
    <scope>IDENTIFICATION</scope>
    <source>
        <tissue evidence="9">Leaves</tissue>
    </source>
</reference>
<dbReference type="Pfam" id="PF07724">
    <property type="entry name" value="AAA_2"/>
    <property type="match status" value="1"/>
</dbReference>